<reference evidence="2 3" key="1">
    <citation type="submission" date="2021-07" db="EMBL/GenBank/DDBJ databases">
        <title>Actinomadura sp. PM05-2 isolated from lichen.</title>
        <authorList>
            <person name="Somphong A."/>
            <person name="Phongsopitanun W."/>
            <person name="Tanasupawat S."/>
            <person name="Peongsungnone V."/>
        </authorList>
    </citation>
    <scope>NUCLEOTIDE SEQUENCE [LARGE SCALE GENOMIC DNA]</scope>
    <source>
        <strain evidence="2 3">PM05-2</strain>
    </source>
</reference>
<evidence type="ECO:0000259" key="1">
    <source>
        <dbReference type="PROSITE" id="PS50943"/>
    </source>
</evidence>
<dbReference type="Pfam" id="PF13560">
    <property type="entry name" value="HTH_31"/>
    <property type="match status" value="1"/>
</dbReference>
<feature type="domain" description="HTH cro/C1-type" evidence="1">
    <location>
        <begin position="49"/>
        <end position="81"/>
    </location>
</feature>
<dbReference type="CDD" id="cd00093">
    <property type="entry name" value="HTH_XRE"/>
    <property type="match status" value="1"/>
</dbReference>
<proteinExistence type="predicted"/>
<protein>
    <submittedName>
        <fullName evidence="2">Helix-turn-helix transcriptional regulator</fullName>
    </submittedName>
</protein>
<dbReference type="SUPFAM" id="SSF47413">
    <property type="entry name" value="lambda repressor-like DNA-binding domains"/>
    <property type="match status" value="1"/>
</dbReference>
<sequence>MVFAEWKILCTAAIWEIQGDGGPLMGIKRTNDDLPDPRDSMWDFVAHYLRFERTKRGISGEALGRVLNISKSKVSRIEVGEERLTWSAAKKLDKVWETGTLFEILVWYASIGHDPQWYPQYVDKEGRAAILTKFESEVVSGLLQTEAYTRALILGGIEAADVDRLAADRLRRQEILQRQPAPFLSVIMSQNALEWPVGGPEIMREQLALLLAVSESPNVVLRIVPRTWETGAYPGLNGSFSLLSGGEFGEVAYAESPGRGRLVSAPEDVRSYVVRMKMIEAKALPESRSRDLIRKVMEECG</sequence>
<dbReference type="Pfam" id="PF19054">
    <property type="entry name" value="DUF5753"/>
    <property type="match status" value="1"/>
</dbReference>
<dbReference type="Proteomes" id="UP000774570">
    <property type="component" value="Unassembled WGS sequence"/>
</dbReference>
<evidence type="ECO:0000313" key="3">
    <source>
        <dbReference type="Proteomes" id="UP000774570"/>
    </source>
</evidence>
<evidence type="ECO:0000313" key="2">
    <source>
        <dbReference type="EMBL" id="MBW8487757.1"/>
    </source>
</evidence>
<accession>A0ABS7G4X9</accession>
<dbReference type="EMBL" id="JAIBOA010000046">
    <property type="protein sequence ID" value="MBW8487757.1"/>
    <property type="molecule type" value="Genomic_DNA"/>
</dbReference>
<organism evidence="2 3">
    <name type="scientific">Actinomadura parmotrematis</name>
    <dbReference type="NCBI Taxonomy" id="2864039"/>
    <lineage>
        <taxon>Bacteria</taxon>
        <taxon>Bacillati</taxon>
        <taxon>Actinomycetota</taxon>
        <taxon>Actinomycetes</taxon>
        <taxon>Streptosporangiales</taxon>
        <taxon>Thermomonosporaceae</taxon>
        <taxon>Actinomadura</taxon>
    </lineage>
</organism>
<dbReference type="InterPro" id="IPR043917">
    <property type="entry name" value="DUF5753"/>
</dbReference>
<gene>
    <name evidence="2" type="ORF">K1Y72_35775</name>
</gene>
<dbReference type="InterPro" id="IPR010982">
    <property type="entry name" value="Lambda_DNA-bd_dom_sf"/>
</dbReference>
<comment type="caution">
    <text evidence="2">The sequence shown here is derived from an EMBL/GenBank/DDBJ whole genome shotgun (WGS) entry which is preliminary data.</text>
</comment>
<dbReference type="Gene3D" id="1.10.260.40">
    <property type="entry name" value="lambda repressor-like DNA-binding domains"/>
    <property type="match status" value="1"/>
</dbReference>
<name>A0ABS7G4X9_9ACTN</name>
<dbReference type="InterPro" id="IPR001387">
    <property type="entry name" value="Cro/C1-type_HTH"/>
</dbReference>
<dbReference type="PROSITE" id="PS50943">
    <property type="entry name" value="HTH_CROC1"/>
    <property type="match status" value="1"/>
</dbReference>
<keyword evidence="3" id="KW-1185">Reference proteome</keyword>
<dbReference type="RefSeq" id="WP_220170992.1">
    <property type="nucleotide sequence ID" value="NZ_JAIBOA010000046.1"/>
</dbReference>